<dbReference type="RefSeq" id="WP_251606731.1">
    <property type="nucleotide sequence ID" value="NZ_JAMQJY010000001.1"/>
</dbReference>
<proteinExistence type="predicted"/>
<name>A0ABT0XJY9_9BACI</name>
<evidence type="ECO:0000313" key="2">
    <source>
        <dbReference type="Proteomes" id="UP001203665"/>
    </source>
</evidence>
<dbReference type="EMBL" id="JAMQJY010000001">
    <property type="protein sequence ID" value="MCM2675688.1"/>
    <property type="molecule type" value="Genomic_DNA"/>
</dbReference>
<dbReference type="Proteomes" id="UP001203665">
    <property type="component" value="Unassembled WGS sequence"/>
</dbReference>
<reference evidence="1" key="1">
    <citation type="submission" date="2022-06" db="EMBL/GenBank/DDBJ databases">
        <title>Alkalicoccobacillus porphyridii sp. nov., isolated from a marine red alga, Porphyridium purpureum and reclassification of Shouchella plakortidis and Shouchella gibsonii as Alkalicoccobacillus plakortidis comb. nov. and Alkalicoccobacillus gibsonii comb. nov.</title>
        <authorList>
            <person name="Kim K.H."/>
            <person name="Lee J.K."/>
            <person name="Han D.M."/>
            <person name="Baek J.H."/>
            <person name="Jeon C.O."/>
        </authorList>
    </citation>
    <scope>NUCLEOTIDE SEQUENCE</scope>
    <source>
        <strain evidence="1">DSM 19153</strain>
    </source>
</reference>
<evidence type="ECO:0008006" key="3">
    <source>
        <dbReference type="Google" id="ProtNLM"/>
    </source>
</evidence>
<comment type="caution">
    <text evidence="1">The sequence shown here is derived from an EMBL/GenBank/DDBJ whole genome shotgun (WGS) entry which is preliminary data.</text>
</comment>
<gene>
    <name evidence="1" type="ORF">NDM98_09415</name>
</gene>
<organism evidence="1 2">
    <name type="scientific">Alkalicoccobacillus plakortidis</name>
    <dbReference type="NCBI Taxonomy" id="444060"/>
    <lineage>
        <taxon>Bacteria</taxon>
        <taxon>Bacillati</taxon>
        <taxon>Bacillota</taxon>
        <taxon>Bacilli</taxon>
        <taxon>Bacillales</taxon>
        <taxon>Bacillaceae</taxon>
        <taxon>Alkalicoccobacillus</taxon>
    </lineage>
</organism>
<accession>A0ABT0XJY9</accession>
<evidence type="ECO:0000313" key="1">
    <source>
        <dbReference type="EMBL" id="MCM2675688.1"/>
    </source>
</evidence>
<protein>
    <recommendedName>
        <fullName evidence="3">Flagellar protein FliT</fullName>
    </recommendedName>
</protein>
<keyword evidence="2" id="KW-1185">Reference proteome</keyword>
<sequence length="119" mass="13892">MSILTQLLHQTAELQKHVESGLPPGDEERMDFIRTLDDGLIERGKLIDQLADYIVKPSEHERRDEVLKQNTSFQAKILMLQNQIRRDLQQIHLKKETGRKYEQPFEGMTDGAFFDKRGV</sequence>